<proteinExistence type="predicted"/>
<sequence length="31" mass="3433">MSMMPLQACLQGVCAFPKGSFYRGDDSLFMT</sequence>
<evidence type="ECO:0000313" key="1">
    <source>
        <dbReference type="EMBL" id="MBX57348.1"/>
    </source>
</evidence>
<protein>
    <submittedName>
        <fullName evidence="1">Uncharacterized protein</fullName>
    </submittedName>
</protein>
<dbReference type="AlphaFoldDB" id="A0A2P2PRH7"/>
<name>A0A2P2PRH7_RHIMU</name>
<reference evidence="1" key="1">
    <citation type="submission" date="2018-02" db="EMBL/GenBank/DDBJ databases">
        <title>Rhizophora mucronata_Transcriptome.</title>
        <authorList>
            <person name="Meera S.P."/>
            <person name="Sreeshan A."/>
            <person name="Augustine A."/>
        </authorList>
    </citation>
    <scope>NUCLEOTIDE SEQUENCE</scope>
    <source>
        <tissue evidence="1">Leaf</tissue>
    </source>
</reference>
<dbReference type="EMBL" id="GGEC01076864">
    <property type="protein sequence ID" value="MBX57348.1"/>
    <property type="molecule type" value="Transcribed_RNA"/>
</dbReference>
<accession>A0A2P2PRH7</accession>
<organism evidence="1">
    <name type="scientific">Rhizophora mucronata</name>
    <name type="common">Asiatic mangrove</name>
    <dbReference type="NCBI Taxonomy" id="61149"/>
    <lineage>
        <taxon>Eukaryota</taxon>
        <taxon>Viridiplantae</taxon>
        <taxon>Streptophyta</taxon>
        <taxon>Embryophyta</taxon>
        <taxon>Tracheophyta</taxon>
        <taxon>Spermatophyta</taxon>
        <taxon>Magnoliopsida</taxon>
        <taxon>eudicotyledons</taxon>
        <taxon>Gunneridae</taxon>
        <taxon>Pentapetalae</taxon>
        <taxon>rosids</taxon>
        <taxon>fabids</taxon>
        <taxon>Malpighiales</taxon>
        <taxon>Rhizophoraceae</taxon>
        <taxon>Rhizophora</taxon>
    </lineage>
</organism>